<dbReference type="GO" id="GO:0016491">
    <property type="term" value="F:oxidoreductase activity"/>
    <property type="evidence" value="ECO:0007669"/>
    <property type="project" value="UniProtKB-KW"/>
</dbReference>
<comment type="caution">
    <text evidence="4">The sequence shown here is derived from an EMBL/GenBank/DDBJ whole genome shotgun (WGS) entry which is preliminary data.</text>
</comment>
<dbReference type="Gene3D" id="3.20.20.70">
    <property type="entry name" value="Aldolase class I"/>
    <property type="match status" value="1"/>
</dbReference>
<dbReference type="CDD" id="cd02803">
    <property type="entry name" value="OYE_like_FMN_family"/>
    <property type="match status" value="1"/>
</dbReference>
<organism evidence="4 5">
    <name type="scientific">Saccharopolyspora karakumensis</name>
    <dbReference type="NCBI Taxonomy" id="2530386"/>
    <lineage>
        <taxon>Bacteria</taxon>
        <taxon>Bacillati</taxon>
        <taxon>Actinomycetota</taxon>
        <taxon>Actinomycetes</taxon>
        <taxon>Pseudonocardiales</taxon>
        <taxon>Pseudonocardiaceae</taxon>
        <taxon>Saccharopolyspora</taxon>
    </lineage>
</organism>
<name>A0A4R5BQI3_9PSEU</name>
<dbReference type="AlphaFoldDB" id="A0A4R5BQI3"/>
<reference evidence="4 5" key="1">
    <citation type="submission" date="2019-03" db="EMBL/GenBank/DDBJ databases">
        <title>Draft genome sequences of novel Actinobacteria.</title>
        <authorList>
            <person name="Sahin N."/>
            <person name="Ay H."/>
            <person name="Saygin H."/>
        </authorList>
    </citation>
    <scope>NUCLEOTIDE SEQUENCE [LARGE SCALE GENOMIC DNA]</scope>
    <source>
        <strain evidence="4 5">5K548</strain>
    </source>
</reference>
<dbReference type="SUPFAM" id="SSF51395">
    <property type="entry name" value="FMN-linked oxidoreductases"/>
    <property type="match status" value="1"/>
</dbReference>
<keyword evidence="2" id="KW-0560">Oxidoreductase</keyword>
<dbReference type="Pfam" id="PF00724">
    <property type="entry name" value="Oxidored_FMN"/>
    <property type="match status" value="1"/>
</dbReference>
<dbReference type="EMBL" id="SMLA01000013">
    <property type="protein sequence ID" value="TDD89198.1"/>
    <property type="molecule type" value="Genomic_DNA"/>
</dbReference>
<evidence type="ECO:0000313" key="4">
    <source>
        <dbReference type="EMBL" id="TDD89198.1"/>
    </source>
</evidence>
<accession>A0A4R5BQI3</accession>
<feature type="domain" description="NADH:flavin oxidoreductase/NADH oxidase N-terminal" evidence="3">
    <location>
        <begin position="15"/>
        <end position="349"/>
    </location>
</feature>
<dbReference type="GO" id="GO:0010181">
    <property type="term" value="F:FMN binding"/>
    <property type="evidence" value="ECO:0007669"/>
    <property type="project" value="InterPro"/>
</dbReference>
<dbReference type="RefSeq" id="WP_132682937.1">
    <property type="nucleotide sequence ID" value="NZ_SMLA01000013.1"/>
</dbReference>
<proteinExistence type="predicted"/>
<dbReference type="InterPro" id="IPR013785">
    <property type="entry name" value="Aldolase_TIM"/>
</dbReference>
<evidence type="ECO:0000313" key="5">
    <source>
        <dbReference type="Proteomes" id="UP000294723"/>
    </source>
</evidence>
<evidence type="ECO:0000256" key="1">
    <source>
        <dbReference type="ARBA" id="ARBA00022630"/>
    </source>
</evidence>
<evidence type="ECO:0000259" key="3">
    <source>
        <dbReference type="Pfam" id="PF00724"/>
    </source>
</evidence>
<dbReference type="Proteomes" id="UP000294723">
    <property type="component" value="Unassembled WGS sequence"/>
</dbReference>
<evidence type="ECO:0000256" key="2">
    <source>
        <dbReference type="ARBA" id="ARBA00023002"/>
    </source>
</evidence>
<sequence length="374" mass="39359">MDTLSSDSGAAEDALFAPLTVGGVTLANRTALAPMTRVSATAEGLVTDRNASYYAGFARGGFGLITTEGLYPDTEYSQGYVNQPGLATPAQERSWSPVVESVHAEGGAIFAQLMHAGAQSQGNRFRRGAVGPSTVAPRGEQLAFYRGEGPYPTPKPLDGEQIAGIRRSFAAAARRAVAAGFDGVELHGANGYLLDQFLTDYLNQRDDEYGGGIENRVRLAAEICDEVLQAVGAEIAVGIRISQGKVSDLTHRWPGGAKDAQVIFETLAATGLHFVHTTEYKATAAAFEEGGATLAGLAKQHGGLPVIANGGLEDPETARSLLQSGSADVIAIGKAALAQHDWPRRARDGHDIAGEPHPETLQPLADIKDWELTL</sequence>
<protein>
    <submittedName>
        <fullName evidence="4">NADH:flavin oxidoreductase</fullName>
    </submittedName>
</protein>
<keyword evidence="1" id="KW-0285">Flavoprotein</keyword>
<dbReference type="PANTHER" id="PTHR43656:SF2">
    <property type="entry name" value="BINDING OXIDOREDUCTASE, PUTATIVE (AFU_ORTHOLOGUE AFUA_2G08260)-RELATED"/>
    <property type="match status" value="1"/>
</dbReference>
<keyword evidence="5" id="KW-1185">Reference proteome</keyword>
<dbReference type="PANTHER" id="PTHR43656">
    <property type="entry name" value="BINDING OXIDOREDUCTASE, PUTATIVE (AFU_ORTHOLOGUE AFUA_2G08260)-RELATED"/>
    <property type="match status" value="1"/>
</dbReference>
<gene>
    <name evidence="4" type="ORF">E1202_11845</name>
</gene>
<dbReference type="InterPro" id="IPR051799">
    <property type="entry name" value="NADH_flavin_oxidoreductase"/>
</dbReference>
<dbReference type="InterPro" id="IPR001155">
    <property type="entry name" value="OxRdtase_FMN_N"/>
</dbReference>